<dbReference type="EMBL" id="CAUYUJ010014573">
    <property type="protein sequence ID" value="CAK0843362.1"/>
    <property type="molecule type" value="Genomic_DNA"/>
</dbReference>
<proteinExistence type="predicted"/>
<evidence type="ECO:0000313" key="1">
    <source>
        <dbReference type="EMBL" id="CAK0843362.1"/>
    </source>
</evidence>
<protein>
    <recommendedName>
        <fullName evidence="3">Subtilisin</fullName>
    </recommendedName>
</protein>
<sequence>MFGHCMNVVWNGTGWPEAPAKRRASSSMLAGVANDKISDRLLACTAAGACQSEVACVYAACLGGKRCQPIGATYWPLSTTPAYPPTPRQPRQR</sequence>
<gene>
    <name evidence="1" type="ORF">PCOR1329_LOCUS37732</name>
</gene>
<reference evidence="1" key="1">
    <citation type="submission" date="2023-10" db="EMBL/GenBank/DDBJ databases">
        <authorList>
            <person name="Chen Y."/>
            <person name="Shah S."/>
            <person name="Dougan E. K."/>
            <person name="Thang M."/>
            <person name="Chan C."/>
        </authorList>
    </citation>
    <scope>NUCLEOTIDE SEQUENCE [LARGE SCALE GENOMIC DNA]</scope>
</reference>
<dbReference type="Proteomes" id="UP001189429">
    <property type="component" value="Unassembled WGS sequence"/>
</dbReference>
<keyword evidence="2" id="KW-1185">Reference proteome</keyword>
<evidence type="ECO:0008006" key="3">
    <source>
        <dbReference type="Google" id="ProtNLM"/>
    </source>
</evidence>
<comment type="caution">
    <text evidence="1">The sequence shown here is derived from an EMBL/GenBank/DDBJ whole genome shotgun (WGS) entry which is preliminary data.</text>
</comment>
<name>A0ABN9TCC7_9DINO</name>
<evidence type="ECO:0000313" key="2">
    <source>
        <dbReference type="Proteomes" id="UP001189429"/>
    </source>
</evidence>
<organism evidence="1 2">
    <name type="scientific">Prorocentrum cordatum</name>
    <dbReference type="NCBI Taxonomy" id="2364126"/>
    <lineage>
        <taxon>Eukaryota</taxon>
        <taxon>Sar</taxon>
        <taxon>Alveolata</taxon>
        <taxon>Dinophyceae</taxon>
        <taxon>Prorocentrales</taxon>
        <taxon>Prorocentraceae</taxon>
        <taxon>Prorocentrum</taxon>
    </lineage>
</organism>
<accession>A0ABN9TCC7</accession>